<dbReference type="RefSeq" id="XP_008482281.3">
    <property type="nucleotide sequence ID" value="XM_008484059.3"/>
</dbReference>
<dbReference type="PANTHER" id="PTHR12894">
    <property type="entry name" value="CNH DOMAIN CONTAINING"/>
    <property type="match status" value="1"/>
</dbReference>
<organism evidence="9 10">
    <name type="scientific">Diaphorina citri</name>
    <name type="common">Asian citrus psyllid</name>
    <dbReference type="NCBI Taxonomy" id="121845"/>
    <lineage>
        <taxon>Eukaryota</taxon>
        <taxon>Metazoa</taxon>
        <taxon>Ecdysozoa</taxon>
        <taxon>Arthropoda</taxon>
        <taxon>Hexapoda</taxon>
        <taxon>Insecta</taxon>
        <taxon>Pterygota</taxon>
        <taxon>Neoptera</taxon>
        <taxon>Paraneoptera</taxon>
        <taxon>Hemiptera</taxon>
        <taxon>Sternorrhyncha</taxon>
        <taxon>Psylloidea</taxon>
        <taxon>Psyllidae</taxon>
        <taxon>Diaphorininae</taxon>
        <taxon>Diaphorina</taxon>
    </lineage>
</organism>
<reference evidence="10" key="1">
    <citation type="submission" date="2025-08" db="UniProtKB">
        <authorList>
            <consortium name="RefSeq"/>
        </authorList>
    </citation>
    <scope>IDENTIFICATION</scope>
</reference>
<dbReference type="GO" id="GO:0006914">
    <property type="term" value="P:autophagy"/>
    <property type="evidence" value="ECO:0007669"/>
    <property type="project" value="TreeGrafter"/>
</dbReference>
<feature type="repeat" description="CHCR" evidence="6">
    <location>
        <begin position="825"/>
        <end position="986"/>
    </location>
</feature>
<dbReference type="PANTHER" id="PTHR12894:SF49">
    <property type="entry name" value="VAM6_VPS39-LIKE PROTEIN"/>
    <property type="match status" value="1"/>
</dbReference>
<dbReference type="InterPro" id="IPR019452">
    <property type="entry name" value="VPS39/TGF_beta_rcpt-assoc_1"/>
</dbReference>
<proteinExistence type="inferred from homology"/>
<feature type="non-terminal residue" evidence="10">
    <location>
        <position position="1295"/>
    </location>
</feature>
<dbReference type="GO" id="GO:0016020">
    <property type="term" value="C:membrane"/>
    <property type="evidence" value="ECO:0007669"/>
    <property type="project" value="TreeGrafter"/>
</dbReference>
<dbReference type="Proteomes" id="UP000079169">
    <property type="component" value="Unplaced"/>
</dbReference>
<evidence type="ECO:0000313" key="10">
    <source>
        <dbReference type="RefSeq" id="XP_008482281.3"/>
    </source>
</evidence>
<evidence type="ECO:0000256" key="5">
    <source>
        <dbReference type="ARBA" id="ARBA00038201"/>
    </source>
</evidence>
<dbReference type="GO" id="GO:0006886">
    <property type="term" value="P:intracellular protein transport"/>
    <property type="evidence" value="ECO:0007669"/>
    <property type="project" value="UniProtKB-UniRule"/>
</dbReference>
<dbReference type="CTD" id="23339"/>
<protein>
    <submittedName>
        <fullName evidence="10">Vam6/Vps39-like protein</fullName>
    </submittedName>
</protein>
<dbReference type="PROSITE" id="PS50236">
    <property type="entry name" value="CHCR"/>
    <property type="match status" value="1"/>
</dbReference>
<keyword evidence="9" id="KW-1185">Reference proteome</keyword>
<dbReference type="SUPFAM" id="SSF50978">
    <property type="entry name" value="WD40 repeat-like"/>
    <property type="match status" value="1"/>
</dbReference>
<dbReference type="Pfam" id="PF00780">
    <property type="entry name" value="CNH"/>
    <property type="match status" value="1"/>
</dbReference>
<dbReference type="GO" id="GO:0005764">
    <property type="term" value="C:lysosome"/>
    <property type="evidence" value="ECO:0007669"/>
    <property type="project" value="UniProtKB-SubCell"/>
</dbReference>
<comment type="similarity">
    <text evidence="5">Belongs to the VAM6/VPS39 family.</text>
</comment>
<evidence type="ECO:0000256" key="6">
    <source>
        <dbReference type="PROSITE-ProRule" id="PRU01006"/>
    </source>
</evidence>
<evidence type="ECO:0000256" key="3">
    <source>
        <dbReference type="ARBA" id="ARBA00023136"/>
    </source>
</evidence>
<comment type="subcellular location">
    <subcellularLocation>
        <location evidence="1">Endomembrane system</location>
        <topology evidence="1">Peripheral membrane protein</topology>
    </subcellularLocation>
    <subcellularLocation>
        <location evidence="2">Lysosome</location>
    </subcellularLocation>
</comment>
<evidence type="ECO:0000256" key="2">
    <source>
        <dbReference type="ARBA" id="ARBA00004371"/>
    </source>
</evidence>
<dbReference type="InterPro" id="IPR000547">
    <property type="entry name" value="Clathrin_H-chain/VPS_repeat"/>
</dbReference>
<evidence type="ECO:0000256" key="1">
    <source>
        <dbReference type="ARBA" id="ARBA00004184"/>
    </source>
</evidence>
<evidence type="ECO:0000259" key="8">
    <source>
        <dbReference type="PROSITE" id="PS50219"/>
    </source>
</evidence>
<dbReference type="PROSITE" id="PS50219">
    <property type="entry name" value="CNH"/>
    <property type="match status" value="1"/>
</dbReference>
<dbReference type="InterPro" id="IPR001180">
    <property type="entry name" value="CNH_dom"/>
</dbReference>
<dbReference type="PaxDb" id="121845-A0A1S3DI83"/>
<gene>
    <name evidence="10" type="primary">LOC103518979</name>
</gene>
<sequence length="1295" mass="146715">MHEAYTVTPIVRLNTQHQTIESIAAYGKNVFVGTRQGHLLIYNIYSDYGKEVTQLLCYNKTFSKKSVLQIAVVPHLDILISLCGSSDGLITVHDISNINLQQVIQTLDECKGASKFCIDIQEHRSLTGEVKITVMLCVVVKKRLKTYYWKNRTFMKNTDINLRDVPLSLTYCKGHLVLGFKDQLTDNNKETEHFPIGKNSEPMLTDNNKETEHFSIGKNSEPMVTRVTETSVGLDTDGQTIVLDITSQNSISCTAITWDEAPVNIVYDEPYFIGLLQDQIQIRTLDPSLLIQNLTTIAKAKFITRVKSGLVYVATTSQIWSVQTSSRVKQVSLLLEERQFQLALKLVNISEDSEEDKARNVVQIKTLYAHDLFNKKKFTEAMQTFSELRTDPCEVIKLFPNMLPRTRSGSSPLSKQTSPTSSSAVGGSDLEDGIPALIQYLTEARLHFHDNGSMKPSQREQLPQIIDTTLLKCYLQTNDALVSPLLRINNCHLEESEKVLLEYEKYPELVILYQTKGLHAKALKLLQSQAKQENSPLFGAQRTIRYLQHLDNWLSGIAAPEPVQPNIDTALDMLEGNATRIPAACALQLLPDNVPLSRVLYYLKMALSKSLNDKRRAQVMRGLLYAEHLQVGTFTDPCEVIKLFPNMLPRTRSGSSPLSKQTSPTSSSALGGSDLEDGIPALIQYLTEARLHFHDNGSMKPSQREQLPQIIDTTLLKCYLQTNDALVSPLLRINNCHLEESEKVLLEYEKYPELVILYQTKGLHAKALKLLQSQAKQENSPLFGAQRTIRYLQHLGEDHMDIILKFSSWILEDNPEEGLRIFTEDIYEVEQLPRARILDFLLRKFKHLVIPYLEHVINVWGDTTNLFHNTLIHEYRERIQSSTGNSATQIRAKLLSLLKDSDHYSLENVLVQFPYDSLFEERAIVLGKLKKHEQVLAIYVNVLGDIQKAMEYCDNVYQTNPQAKDKEEVHILLLKLLISAPDNWLSGIAAPEPVQPNIDTALDMLEGNATRIPAACALQLLPDNVPLSRVLYYLKMALSKSLNDKRRAQVMRGLLYAEHLQMALSKSLNDKRRAQVMRGLLYAEHLQEHVINVWGDTTNLFHNTLIHEYRERIQSSTGNSATQIRAKLLSLLKDSDHYSLENVLVQFPYDSLFEERAIVLGKLKKHEQVLAIYVNVLGDIQKAMEYCDNVYQTNPQAKDKEEVHILLLKLLISAPDNWLSGIAAPEPVQPNIDTALDMLEGNATRIPAACALQLLPDNVPLSRVLYYLKMALSKSLNDKRRAQVMRGLLYAEHLQ</sequence>
<dbReference type="InterPro" id="IPR032914">
    <property type="entry name" value="Vam6/VPS39/TRAP1"/>
</dbReference>
<dbReference type="STRING" id="121845.A0A1S3DI83"/>
<dbReference type="GO" id="GO:0012505">
    <property type="term" value="C:endomembrane system"/>
    <property type="evidence" value="ECO:0007669"/>
    <property type="project" value="UniProtKB-SubCell"/>
</dbReference>
<dbReference type="InterPro" id="IPR036322">
    <property type="entry name" value="WD40_repeat_dom_sf"/>
</dbReference>
<keyword evidence="4" id="KW-0458">Lysosome</keyword>
<dbReference type="GO" id="GO:0034058">
    <property type="term" value="P:endosomal vesicle fusion"/>
    <property type="evidence" value="ECO:0007669"/>
    <property type="project" value="TreeGrafter"/>
</dbReference>
<evidence type="ECO:0000313" key="9">
    <source>
        <dbReference type="Proteomes" id="UP000079169"/>
    </source>
</evidence>
<keyword evidence="3" id="KW-0472">Membrane</keyword>
<feature type="domain" description="CNH" evidence="8">
    <location>
        <begin position="17"/>
        <end position="310"/>
    </location>
</feature>
<evidence type="ECO:0000256" key="4">
    <source>
        <dbReference type="ARBA" id="ARBA00023228"/>
    </source>
</evidence>
<dbReference type="KEGG" id="dci:103518979"/>
<accession>A0A1S3DI83</accession>
<name>A0A1S3DI83_DIACI</name>
<feature type="region of interest" description="Disordered" evidence="7">
    <location>
        <begin position="651"/>
        <end position="674"/>
    </location>
</feature>
<evidence type="ECO:0000256" key="7">
    <source>
        <dbReference type="SAM" id="MobiDB-lite"/>
    </source>
</evidence>
<feature type="region of interest" description="Disordered" evidence="7">
    <location>
        <begin position="406"/>
        <end position="430"/>
    </location>
</feature>
<dbReference type="Pfam" id="PF10366">
    <property type="entry name" value="Vps39_1"/>
    <property type="match status" value="2"/>
</dbReference>
<feature type="compositionally biased region" description="Polar residues" evidence="7">
    <location>
        <begin position="652"/>
        <end position="670"/>
    </location>
</feature>
<dbReference type="GeneID" id="103518979"/>
<feature type="compositionally biased region" description="Polar residues" evidence="7">
    <location>
        <begin position="407"/>
        <end position="425"/>
    </location>
</feature>